<dbReference type="EMBL" id="JAOEET010000006">
    <property type="protein sequence ID" value="MDH0566380.1"/>
    <property type="molecule type" value="Genomic_DNA"/>
</dbReference>
<accession>A0A379JR81</accession>
<gene>
    <name evidence="4" type="ORF">N5J11_05745</name>
    <name evidence="3" type="ORF">N7671_03725</name>
    <name evidence="5" type="ORF">NCTC10692_01285</name>
</gene>
<reference evidence="5 6" key="1">
    <citation type="submission" date="2018-06" db="EMBL/GenBank/DDBJ databases">
        <authorList>
            <consortium name="Pathogen Informatics"/>
            <person name="Doyle S."/>
        </authorList>
    </citation>
    <scope>NUCLEOTIDE SEQUENCE [LARGE SCALE GENOMIC DNA]</scope>
    <source>
        <strain evidence="5 6">NCTC10692</strain>
    </source>
</reference>
<dbReference type="GO" id="GO:0004812">
    <property type="term" value="F:aminoacyl-tRNA ligase activity"/>
    <property type="evidence" value="ECO:0007669"/>
    <property type="project" value="UniProtKB-KW"/>
</dbReference>
<feature type="region of interest" description="Disordered" evidence="1">
    <location>
        <begin position="272"/>
        <end position="295"/>
    </location>
</feature>
<dbReference type="AlphaFoldDB" id="A0A061D657"/>
<dbReference type="GeneID" id="300415585"/>
<dbReference type="Pfam" id="PF13566">
    <property type="entry name" value="DUF4130"/>
    <property type="match status" value="1"/>
</dbReference>
<reference evidence="3" key="2">
    <citation type="submission" date="2022-09" db="EMBL/GenBank/DDBJ databases">
        <title>Intensive care unit water sources are persistently colonized with multi-drug resistant bacteria and are the site of extensive horizontal gene transfer of antibiotic resistance genes.</title>
        <authorList>
            <person name="Diorio-Toth L."/>
        </authorList>
    </citation>
    <scope>NUCLEOTIDE SEQUENCE</scope>
    <source>
        <strain evidence="4">GD03704</strain>
        <strain evidence="3">GD04000</strain>
    </source>
</reference>
<accession>A0A061D657</accession>
<evidence type="ECO:0000313" key="6">
    <source>
        <dbReference type="Proteomes" id="UP000255303"/>
    </source>
</evidence>
<sequence>MHSLRFDGSFATWRQAARRALLQGLAPDQLQWLDEEAPPSLFDQPAERAPEPNGRLRVSPELLDLLGSASQYRGDERWSLLYRVLWRFVQGERSAVLAGDPDGSELHRRLKAVRREAHHLHAFVRFQPCKTPDAPDFVAWFEPAHDILASASGHFAERLGKHSWLIATPRDGVYWDGQRLQHERRCPVQWQAWAQQPEDDGQALWRAYYGSTFNPARLNRTVMQQHLPLRFWKHLPEGPLIPQLMSEARAGAQRDGQALVLAGRKGKRIVQINEGDASRPPSASVSGSDAPDLPR</sequence>
<evidence type="ECO:0000256" key="1">
    <source>
        <dbReference type="SAM" id="MobiDB-lite"/>
    </source>
</evidence>
<dbReference type="Proteomes" id="UP001161697">
    <property type="component" value="Unassembled WGS sequence"/>
</dbReference>
<evidence type="ECO:0000313" key="3">
    <source>
        <dbReference type="EMBL" id="MDH0566380.1"/>
    </source>
</evidence>
<dbReference type="InterPro" id="IPR025404">
    <property type="entry name" value="DUF4130"/>
</dbReference>
<feature type="domain" description="DUF4130" evidence="2">
    <location>
        <begin position="76"/>
        <end position="237"/>
    </location>
</feature>
<name>A0A061D657_ECTOL</name>
<dbReference type="InterPro" id="IPR023875">
    <property type="entry name" value="DNA_repair_put"/>
</dbReference>
<keyword evidence="5" id="KW-0030">Aminoacyl-tRNA synthetase</keyword>
<proteinExistence type="predicted"/>
<dbReference type="EMBL" id="JAOCJE010000001">
    <property type="protein sequence ID" value="MDH1338747.1"/>
    <property type="molecule type" value="Genomic_DNA"/>
</dbReference>
<dbReference type="EMBL" id="UGUV01000002">
    <property type="protein sequence ID" value="SUD50856.1"/>
    <property type="molecule type" value="Genomic_DNA"/>
</dbReference>
<dbReference type="Proteomes" id="UP001159292">
    <property type="component" value="Unassembled WGS sequence"/>
</dbReference>
<dbReference type="Proteomes" id="UP000255303">
    <property type="component" value="Unassembled WGS sequence"/>
</dbReference>
<organism evidence="5 6">
    <name type="scientific">Ectopseudomonas oleovorans</name>
    <name type="common">Pseudomonas oleovorans</name>
    <dbReference type="NCBI Taxonomy" id="301"/>
    <lineage>
        <taxon>Bacteria</taxon>
        <taxon>Pseudomonadati</taxon>
        <taxon>Pseudomonadota</taxon>
        <taxon>Gammaproteobacteria</taxon>
        <taxon>Pseudomonadales</taxon>
        <taxon>Pseudomonadaceae</taxon>
        <taxon>Ectopseudomonas</taxon>
    </lineage>
</organism>
<protein>
    <submittedName>
        <fullName evidence="5">Leucyl-tRNA synthetase</fullName>
    </submittedName>
    <submittedName>
        <fullName evidence="3">TIGR03915 family putative DNA repair protein</fullName>
    </submittedName>
</protein>
<evidence type="ECO:0000313" key="4">
    <source>
        <dbReference type="EMBL" id="MDH1338747.1"/>
    </source>
</evidence>
<evidence type="ECO:0000259" key="2">
    <source>
        <dbReference type="Pfam" id="PF13566"/>
    </source>
</evidence>
<dbReference type="NCBIfam" id="TIGR03915">
    <property type="entry name" value="SAM_7_link_chp"/>
    <property type="match status" value="1"/>
</dbReference>
<evidence type="ECO:0000313" key="5">
    <source>
        <dbReference type="EMBL" id="SUD50856.1"/>
    </source>
</evidence>
<dbReference type="RefSeq" id="WP_003463932.1">
    <property type="nucleotide sequence ID" value="NZ_CAJQNA010000187.1"/>
</dbReference>
<keyword evidence="5" id="KW-0436">Ligase</keyword>